<dbReference type="STRING" id="379066.GAU_1846"/>
<feature type="region of interest" description="Disordered" evidence="1">
    <location>
        <begin position="111"/>
        <end position="135"/>
    </location>
</feature>
<evidence type="ECO:0000313" key="3">
    <source>
        <dbReference type="Proteomes" id="UP000002209"/>
    </source>
</evidence>
<dbReference type="AlphaFoldDB" id="C1A463"/>
<feature type="compositionally biased region" description="Polar residues" evidence="1">
    <location>
        <begin position="48"/>
        <end position="59"/>
    </location>
</feature>
<feature type="region of interest" description="Disordered" evidence="1">
    <location>
        <begin position="46"/>
        <end position="68"/>
    </location>
</feature>
<evidence type="ECO:0000313" key="2">
    <source>
        <dbReference type="EMBL" id="BAH38888.1"/>
    </source>
</evidence>
<name>C1A463_GEMAT</name>
<proteinExistence type="predicted"/>
<evidence type="ECO:0000256" key="1">
    <source>
        <dbReference type="SAM" id="MobiDB-lite"/>
    </source>
</evidence>
<dbReference type="HOGENOM" id="CLU_766750_0_0_0"/>
<dbReference type="RefSeq" id="WP_012683335.1">
    <property type="nucleotide sequence ID" value="NC_012489.1"/>
</dbReference>
<sequence length="361" mass="39075">MSWGMALSRGLTGLATGLAGAQEQRRLQQERAEQKEFSRMIADREWQRQLSQDRQQAEQTRLARERQGALDTMGAVDAGYRPVGSPMDDVNAALGLPDLPTVSIGGQQMRKSANSTDWTAKQAAQAARGQERAEDADLQKTLLKARQMFEAGESAKDRSQRERLANVAAGAKAQPKLRAIPAGTIKDYQGINANMREIADALETANKDPEAFKEALGFKNMLPEWMATRGMSEGAMAVRGKLSNLASGIFLERSGAAVTPSEAKRLEGWTANMTDTPEKAKNALENILAFYQQKAADMGAAYDEEAGYHALGRTASAQTPAKSADPHAVLREQAISAIRQGASAAKVAQVFKQQTGQDLVR</sequence>
<protein>
    <submittedName>
        <fullName evidence="2">Uncharacterized protein</fullName>
    </submittedName>
</protein>
<reference evidence="3" key="1">
    <citation type="submission" date="2006-03" db="EMBL/GenBank/DDBJ databases">
        <title>Complete genome sequence of Gemmatimonas aurantiaca T-27 that represents a novel phylum Gemmatimonadetes.</title>
        <authorList>
            <person name="Takasaki K."/>
            <person name="Ichikawa N."/>
            <person name="Miura H."/>
            <person name="Matsushita S."/>
            <person name="Watanabe Y."/>
            <person name="Oguchi A."/>
            <person name="Ankai A."/>
            <person name="Yashiro I."/>
            <person name="Takahashi M."/>
            <person name="Terui Y."/>
            <person name="Fukui S."/>
            <person name="Yokoyama H."/>
            <person name="Tanikawa S."/>
            <person name="Hanada S."/>
            <person name="Kamagata Y."/>
            <person name="Fujita N."/>
        </authorList>
    </citation>
    <scope>NUCLEOTIDE SEQUENCE [LARGE SCALE GENOMIC DNA]</scope>
    <source>
        <strain evidence="3">T-27 / DSM 14586 / JCM 11422 / NBRC 100505</strain>
    </source>
</reference>
<accession>C1A463</accession>
<dbReference type="KEGG" id="gau:GAU_1846"/>
<dbReference type="Proteomes" id="UP000002209">
    <property type="component" value="Chromosome"/>
</dbReference>
<gene>
    <name evidence="2" type="ordered locus">GAU_1846</name>
</gene>
<dbReference type="EMBL" id="AP009153">
    <property type="protein sequence ID" value="BAH38888.1"/>
    <property type="molecule type" value="Genomic_DNA"/>
</dbReference>
<keyword evidence="3" id="KW-1185">Reference proteome</keyword>
<organism evidence="2 3">
    <name type="scientific">Gemmatimonas aurantiaca (strain DSM 14586 / JCM 11422 / NBRC 100505 / T-27)</name>
    <dbReference type="NCBI Taxonomy" id="379066"/>
    <lineage>
        <taxon>Bacteria</taxon>
        <taxon>Pseudomonadati</taxon>
        <taxon>Gemmatimonadota</taxon>
        <taxon>Gemmatimonadia</taxon>
        <taxon>Gemmatimonadales</taxon>
        <taxon>Gemmatimonadaceae</taxon>
        <taxon>Gemmatimonas</taxon>
    </lineage>
</organism>